<dbReference type="RefSeq" id="WP_175348070.1">
    <property type="nucleotide sequence ID" value="NZ_JABMCI010000066.1"/>
</dbReference>
<sequence>MAGTVVIGCADQSLAYELRSQLSEAAEVEVVGVAETTTEMADLVLQHEPNLVLVHDQLGPEPVHQVIRDLGMRRPASAAIVVTSDGEPEALAAAMDAGARGVLSYPLSFADVQLRVNTALDWSRHMQSLLINAFADGGNARGRATVVAITGTKGGVGTTTLVTHLAWDVRRELPDHKVLVVDLDLEKGDVSSLIEARARTSVADLAKVAQDLSVRTVADAVFQHESGIHLLLPPDDVRDAELVTPTAIRQIVGLLRQQYDLVLIDVGAHVTPVQAAVVEIADEVVSVITPDLISIRALRRTLGWWETLQVRKPDSVHVLINKASRTDEVQPETAKRLSPGRMLTTVLPDMGRKLETAMNSRAPELVTDPTWWRSLRALGREVGLVRAPGSGEQSGPVETSSRRSSGRRQKSAANDSGSAAVELVALLPAIALVCAVLWQLGMTGLTYVWTGYGASAAARSVALGDSPSEVRTAAQDAFPAGMRSDVTVDVASPLPSSVDVSVRIPVMMPGILDTPWTAEVHREVVKEP</sequence>
<dbReference type="Proteomes" id="UP000565724">
    <property type="component" value="Unassembled WGS sequence"/>
</dbReference>
<proteinExistence type="predicted"/>
<feature type="region of interest" description="Disordered" evidence="4">
    <location>
        <begin position="385"/>
        <end position="414"/>
    </location>
</feature>
<dbReference type="InterPro" id="IPR001789">
    <property type="entry name" value="Sig_transdc_resp-reg_receiver"/>
</dbReference>
<dbReference type="SUPFAM" id="SSF52172">
    <property type="entry name" value="CheY-like"/>
    <property type="match status" value="1"/>
</dbReference>
<dbReference type="GO" id="GO:0009898">
    <property type="term" value="C:cytoplasmic side of plasma membrane"/>
    <property type="evidence" value="ECO:0007669"/>
    <property type="project" value="TreeGrafter"/>
</dbReference>
<dbReference type="GO" id="GO:0005829">
    <property type="term" value="C:cytosol"/>
    <property type="evidence" value="ECO:0007669"/>
    <property type="project" value="TreeGrafter"/>
</dbReference>
<dbReference type="GO" id="GO:0016887">
    <property type="term" value="F:ATP hydrolysis activity"/>
    <property type="evidence" value="ECO:0007669"/>
    <property type="project" value="TreeGrafter"/>
</dbReference>
<dbReference type="EMBL" id="JABMCI010000066">
    <property type="protein sequence ID" value="NUU18150.1"/>
    <property type="molecule type" value="Genomic_DNA"/>
</dbReference>
<dbReference type="Pfam" id="PF13614">
    <property type="entry name" value="AAA_31"/>
    <property type="match status" value="1"/>
</dbReference>
<keyword evidence="1" id="KW-0547">Nucleotide-binding</keyword>
<dbReference type="Gene3D" id="3.40.50.300">
    <property type="entry name" value="P-loop containing nucleotide triphosphate hydrolases"/>
    <property type="match status" value="1"/>
</dbReference>
<dbReference type="GO" id="GO:0005524">
    <property type="term" value="F:ATP binding"/>
    <property type="evidence" value="ECO:0007669"/>
    <property type="project" value="UniProtKB-KW"/>
</dbReference>
<evidence type="ECO:0000256" key="1">
    <source>
        <dbReference type="ARBA" id="ARBA00022741"/>
    </source>
</evidence>
<name>A0A7Y6A3C0_9CELL</name>
<comment type="caution">
    <text evidence="3">Lacks conserved residue(s) required for the propagation of feature annotation.</text>
</comment>
<dbReference type="PANTHER" id="PTHR43384">
    <property type="entry name" value="SEPTUM SITE-DETERMINING PROTEIN MIND HOMOLOG, CHLOROPLASTIC-RELATED"/>
    <property type="match status" value="1"/>
</dbReference>
<reference evidence="6 7" key="1">
    <citation type="submission" date="2020-05" db="EMBL/GenBank/DDBJ databases">
        <title>Genome Sequencing of Type Strains.</title>
        <authorList>
            <person name="Lemaire J.F."/>
            <person name="Inderbitzin P."/>
            <person name="Gregorio O.A."/>
            <person name="Collins S.B."/>
            <person name="Wespe N."/>
            <person name="Knight-Connoni V."/>
        </authorList>
    </citation>
    <scope>NUCLEOTIDE SEQUENCE [LARGE SCALE GENOMIC DNA]</scope>
    <source>
        <strain evidence="6 7">ATCC 25174</strain>
    </source>
</reference>
<evidence type="ECO:0000256" key="2">
    <source>
        <dbReference type="ARBA" id="ARBA00022840"/>
    </source>
</evidence>
<dbReference type="SUPFAM" id="SSF52540">
    <property type="entry name" value="P-loop containing nucleoside triphosphate hydrolases"/>
    <property type="match status" value="1"/>
</dbReference>
<dbReference type="GO" id="GO:0051782">
    <property type="term" value="P:negative regulation of cell division"/>
    <property type="evidence" value="ECO:0007669"/>
    <property type="project" value="TreeGrafter"/>
</dbReference>
<dbReference type="InterPro" id="IPR011006">
    <property type="entry name" value="CheY-like_superfamily"/>
</dbReference>
<dbReference type="Gene3D" id="3.40.50.2300">
    <property type="match status" value="1"/>
</dbReference>
<accession>A0A7Y6A3C0</accession>
<dbReference type="InterPro" id="IPR027417">
    <property type="entry name" value="P-loop_NTPase"/>
</dbReference>
<evidence type="ECO:0000313" key="7">
    <source>
        <dbReference type="Proteomes" id="UP000565724"/>
    </source>
</evidence>
<organism evidence="6 7">
    <name type="scientific">Cellulomonas humilata</name>
    <dbReference type="NCBI Taxonomy" id="144055"/>
    <lineage>
        <taxon>Bacteria</taxon>
        <taxon>Bacillati</taxon>
        <taxon>Actinomycetota</taxon>
        <taxon>Actinomycetes</taxon>
        <taxon>Micrococcales</taxon>
        <taxon>Cellulomonadaceae</taxon>
        <taxon>Cellulomonas</taxon>
    </lineage>
</organism>
<dbReference type="PROSITE" id="PS50110">
    <property type="entry name" value="RESPONSE_REGULATORY"/>
    <property type="match status" value="1"/>
</dbReference>
<dbReference type="InterPro" id="IPR025669">
    <property type="entry name" value="AAA_dom"/>
</dbReference>
<keyword evidence="2" id="KW-0067">ATP-binding</keyword>
<evidence type="ECO:0000259" key="5">
    <source>
        <dbReference type="PROSITE" id="PS50110"/>
    </source>
</evidence>
<protein>
    <submittedName>
        <fullName evidence="6">AAA family ATPase</fullName>
    </submittedName>
</protein>
<evidence type="ECO:0000256" key="3">
    <source>
        <dbReference type="PROSITE-ProRule" id="PRU00169"/>
    </source>
</evidence>
<gene>
    <name evidence="6" type="ORF">HP550_12910</name>
</gene>
<feature type="domain" description="Response regulatory" evidence="5">
    <location>
        <begin position="4"/>
        <end position="120"/>
    </location>
</feature>
<evidence type="ECO:0000313" key="6">
    <source>
        <dbReference type="EMBL" id="NUU18150.1"/>
    </source>
</evidence>
<dbReference type="AlphaFoldDB" id="A0A7Y6A3C0"/>
<evidence type="ECO:0000256" key="4">
    <source>
        <dbReference type="SAM" id="MobiDB-lite"/>
    </source>
</evidence>
<dbReference type="PANTHER" id="PTHR43384:SF6">
    <property type="entry name" value="SEPTUM SITE-DETERMINING PROTEIN MIND HOMOLOG, CHLOROPLASTIC"/>
    <property type="match status" value="1"/>
</dbReference>
<keyword evidence="7" id="KW-1185">Reference proteome</keyword>
<comment type="caution">
    <text evidence="6">The sequence shown here is derived from an EMBL/GenBank/DDBJ whole genome shotgun (WGS) entry which is preliminary data.</text>
</comment>
<dbReference type="InterPro" id="IPR050625">
    <property type="entry name" value="ParA/MinD_ATPase"/>
</dbReference>
<dbReference type="GO" id="GO:0000160">
    <property type="term" value="P:phosphorelay signal transduction system"/>
    <property type="evidence" value="ECO:0007669"/>
    <property type="project" value="InterPro"/>
</dbReference>